<feature type="transmembrane region" description="Helical" evidence="1">
    <location>
        <begin position="56"/>
        <end position="77"/>
    </location>
</feature>
<dbReference type="AlphaFoldDB" id="A0A3A1USE5"/>
<gene>
    <name evidence="2" type="ORF">D3P08_16265</name>
</gene>
<name>A0A3A1USE5_9BACL</name>
<keyword evidence="1" id="KW-1133">Transmembrane helix</keyword>
<dbReference type="RefSeq" id="WP_119600762.1">
    <property type="nucleotide sequence ID" value="NZ_QXQA01000010.1"/>
</dbReference>
<comment type="caution">
    <text evidence="2">The sequence shown here is derived from an EMBL/GenBank/DDBJ whole genome shotgun (WGS) entry which is preliminary data.</text>
</comment>
<accession>A0A3A1USE5</accession>
<organism evidence="2 3">
    <name type="scientific">Paenibacillus nanensis</name>
    <dbReference type="NCBI Taxonomy" id="393251"/>
    <lineage>
        <taxon>Bacteria</taxon>
        <taxon>Bacillati</taxon>
        <taxon>Bacillota</taxon>
        <taxon>Bacilli</taxon>
        <taxon>Bacillales</taxon>
        <taxon>Paenibacillaceae</taxon>
        <taxon>Paenibacillus</taxon>
    </lineage>
</organism>
<reference evidence="2 3" key="1">
    <citation type="submission" date="2018-09" db="EMBL/GenBank/DDBJ databases">
        <title>Paenibacillus aracenensis nov. sp. isolated from a cave in southern Spain.</title>
        <authorList>
            <person name="Jurado V."/>
            <person name="Gutierrez-Patricio S."/>
            <person name="Gonzalez-Pimentel J.L."/>
            <person name="Miller A.Z."/>
            <person name="Laiz L."/>
            <person name="Saiz-Jimenez C."/>
        </authorList>
    </citation>
    <scope>NUCLEOTIDE SEQUENCE [LARGE SCALE GENOMIC DNA]</scope>
    <source>
        <strain evidence="2 3">DSM 22867</strain>
    </source>
</reference>
<dbReference type="OrthoDB" id="1683109at2"/>
<keyword evidence="1" id="KW-0472">Membrane</keyword>
<keyword evidence="3" id="KW-1185">Reference proteome</keyword>
<evidence type="ECO:0000256" key="1">
    <source>
        <dbReference type="SAM" id="Phobius"/>
    </source>
</evidence>
<dbReference type="EMBL" id="QXQA01000010">
    <property type="protein sequence ID" value="RIX51469.1"/>
    <property type="molecule type" value="Genomic_DNA"/>
</dbReference>
<proteinExistence type="predicted"/>
<evidence type="ECO:0000313" key="2">
    <source>
        <dbReference type="EMBL" id="RIX51469.1"/>
    </source>
</evidence>
<sequence>MVVIGTFIQNTELELALSVLEHHGVPAEHIAVVPMHGREMTQASVSAKTGTVNEKAFEIGIACATALGVVGTSVGFTLELGPLMWGVIFSFGGMLAAFLIARTVMGRRQRSMIGRVRRKRSNAQPEITVLVQCESERAEWVSQMMLKYNALSVGEMEEA</sequence>
<dbReference type="Proteomes" id="UP000266482">
    <property type="component" value="Unassembled WGS sequence"/>
</dbReference>
<protein>
    <submittedName>
        <fullName evidence="2">Uncharacterized protein</fullName>
    </submittedName>
</protein>
<feature type="transmembrane region" description="Helical" evidence="1">
    <location>
        <begin position="83"/>
        <end position="105"/>
    </location>
</feature>
<keyword evidence="1" id="KW-0812">Transmembrane</keyword>
<evidence type="ECO:0000313" key="3">
    <source>
        <dbReference type="Proteomes" id="UP000266482"/>
    </source>
</evidence>